<accession>A0ABR9NVM6</accession>
<sequence>MEEPVYRFSFLSVAQVHSFAMDQPVSIVLGPDNMYWVVPDAMVGELHRRGFQFFR</sequence>
<name>A0ABR9NVM6_9BACT</name>
<dbReference type="Proteomes" id="UP000618926">
    <property type="component" value="Unassembled WGS sequence"/>
</dbReference>
<evidence type="ECO:0000313" key="2">
    <source>
        <dbReference type="Proteomes" id="UP000618926"/>
    </source>
</evidence>
<gene>
    <name evidence="1" type="ORF">IIE05_10075</name>
</gene>
<reference evidence="1 2" key="1">
    <citation type="submission" date="2020-10" db="EMBL/GenBank/DDBJ databases">
        <title>Investigation of anaerobic biodegradation of phenanthrene by a sulfate-dependent Geobacter anodireducens strain PheS2.</title>
        <authorList>
            <person name="Zhang Z."/>
        </authorList>
    </citation>
    <scope>NUCLEOTIDE SEQUENCE [LARGE SCALE GENOMIC DNA]</scope>
    <source>
        <strain evidence="1 2">PheS2</strain>
    </source>
</reference>
<proteinExistence type="predicted"/>
<dbReference type="EMBL" id="JADBFD010000012">
    <property type="protein sequence ID" value="MBE2888318.1"/>
    <property type="molecule type" value="Genomic_DNA"/>
</dbReference>
<protein>
    <submittedName>
        <fullName evidence="1">Uncharacterized protein</fullName>
    </submittedName>
</protein>
<organism evidence="1 2">
    <name type="scientific">Geobacter anodireducens</name>
    <dbReference type="NCBI Taxonomy" id="1340425"/>
    <lineage>
        <taxon>Bacteria</taxon>
        <taxon>Pseudomonadati</taxon>
        <taxon>Thermodesulfobacteriota</taxon>
        <taxon>Desulfuromonadia</taxon>
        <taxon>Geobacterales</taxon>
        <taxon>Geobacteraceae</taxon>
        <taxon>Geobacter</taxon>
    </lineage>
</organism>
<comment type="caution">
    <text evidence="1">The sequence shown here is derived from an EMBL/GenBank/DDBJ whole genome shotgun (WGS) entry which is preliminary data.</text>
</comment>
<keyword evidence="2" id="KW-1185">Reference proteome</keyword>
<evidence type="ECO:0000313" key="1">
    <source>
        <dbReference type="EMBL" id="MBE2888318.1"/>
    </source>
</evidence>
<dbReference type="RefSeq" id="WP_010941874.1">
    <property type="nucleotide sequence ID" value="NZ_JADBFD010000012.1"/>
</dbReference>